<evidence type="ECO:0000313" key="1">
    <source>
        <dbReference type="EMBL" id="SDM65345.1"/>
    </source>
</evidence>
<dbReference type="OrthoDB" id="1523398at2"/>
<keyword evidence="2" id="KW-1185">Reference proteome</keyword>
<gene>
    <name evidence="1" type="ORF">SAMN05421813_11858</name>
</gene>
<dbReference type="RefSeq" id="WP_090705406.1">
    <property type="nucleotide sequence ID" value="NZ_FNHH01000018.1"/>
</dbReference>
<dbReference type="Proteomes" id="UP000199226">
    <property type="component" value="Unassembled WGS sequence"/>
</dbReference>
<proteinExistence type="predicted"/>
<dbReference type="EMBL" id="FNHH01000018">
    <property type="protein sequence ID" value="SDM65345.1"/>
    <property type="molecule type" value="Genomic_DNA"/>
</dbReference>
<evidence type="ECO:0000313" key="2">
    <source>
        <dbReference type="Proteomes" id="UP000199226"/>
    </source>
</evidence>
<dbReference type="AlphaFoldDB" id="A0A1G9V0B4"/>
<reference evidence="2" key="1">
    <citation type="submission" date="2016-10" db="EMBL/GenBank/DDBJ databases">
        <authorList>
            <person name="Varghese N."/>
            <person name="Submissions S."/>
        </authorList>
    </citation>
    <scope>NUCLEOTIDE SEQUENCE [LARGE SCALE GENOMIC DNA]</scope>
    <source>
        <strain evidence="2">DSM 24536</strain>
    </source>
</reference>
<dbReference type="Gene3D" id="3.40.50.720">
    <property type="entry name" value="NAD(P)-binding Rossmann-like Domain"/>
    <property type="match status" value="1"/>
</dbReference>
<organism evidence="1 2">
    <name type="scientific">Daejeonella rubra</name>
    <dbReference type="NCBI Taxonomy" id="990371"/>
    <lineage>
        <taxon>Bacteria</taxon>
        <taxon>Pseudomonadati</taxon>
        <taxon>Bacteroidota</taxon>
        <taxon>Sphingobacteriia</taxon>
        <taxon>Sphingobacteriales</taxon>
        <taxon>Sphingobacteriaceae</taxon>
        <taxon>Daejeonella</taxon>
    </lineage>
</organism>
<name>A0A1G9V0B4_9SPHI</name>
<accession>A0A1G9V0B4</accession>
<dbReference type="STRING" id="990371.SAMN05421813_11858"/>
<protein>
    <submittedName>
        <fullName evidence="1">Predicted dinucleotide-binding enzyme</fullName>
    </submittedName>
</protein>
<sequence length="172" mass="18802">MIKSIAIFGATEKHASVLAESLASNNYRLLLLSEVKQALTDLRDQILIKTPSADIELLDCSTEASWQADSIILALSYELQEMIAAWIGDFVTQKTVIAYVDSAQEALNALPSTGLQNLLPNAHIISLYLTNDQEKQKVFYVGGLDEEALNETMTLLMLSGFIPGISQLTVTP</sequence>